<keyword evidence="1" id="KW-1133">Transmembrane helix</keyword>
<feature type="transmembrane region" description="Helical" evidence="1">
    <location>
        <begin position="105"/>
        <end position="129"/>
    </location>
</feature>
<dbReference type="AlphaFoldDB" id="A0A1G2BG72"/>
<keyword evidence="1" id="KW-0812">Transmembrane</keyword>
<organism evidence="2 3">
    <name type="scientific">Candidatus Kerfeldbacteria bacterium RIFOXYB2_FULL_38_14</name>
    <dbReference type="NCBI Taxonomy" id="1798547"/>
    <lineage>
        <taxon>Bacteria</taxon>
        <taxon>Candidatus Kerfeldiibacteriota</taxon>
    </lineage>
</organism>
<gene>
    <name evidence="2" type="ORF">A2319_04590</name>
</gene>
<comment type="caution">
    <text evidence="2">The sequence shown here is derived from an EMBL/GenBank/DDBJ whole genome shotgun (WGS) entry which is preliminary data.</text>
</comment>
<dbReference type="EMBL" id="MHKI01000006">
    <property type="protein sequence ID" value="OGY87696.1"/>
    <property type="molecule type" value="Genomic_DNA"/>
</dbReference>
<dbReference type="Proteomes" id="UP000176420">
    <property type="component" value="Unassembled WGS sequence"/>
</dbReference>
<name>A0A1G2BG72_9BACT</name>
<proteinExistence type="predicted"/>
<evidence type="ECO:0000313" key="2">
    <source>
        <dbReference type="EMBL" id="OGY87696.1"/>
    </source>
</evidence>
<evidence type="ECO:0000256" key="1">
    <source>
        <dbReference type="SAM" id="Phobius"/>
    </source>
</evidence>
<evidence type="ECO:0000313" key="3">
    <source>
        <dbReference type="Proteomes" id="UP000176420"/>
    </source>
</evidence>
<sequence length="244" mass="28529">MISLTDKIKKTIAEKNMHPKPQWLFIIRDMLVWSAIFLTIILLSLALSLSWEILFQQRVFSFWTLRPHLSLFLSAMPFFWFLCAVIFVLVAYFEFRKTKSGYQINFILVITGVFITSLVLSLVLCATGLSQRLEYQLEDGVMVYHSLVPLPHQHWLQPTEGLLSGVIIATKPLLIKDWEEQQWRVVFTEESEIEENILTIGRSVRLIGQQTGKNEFTALVVLPWNRLFFGQIRLFEQEETFLMK</sequence>
<accession>A0A1G2BG72</accession>
<protein>
    <submittedName>
        <fullName evidence="2">Uncharacterized protein</fullName>
    </submittedName>
</protein>
<feature type="transmembrane region" description="Helical" evidence="1">
    <location>
        <begin position="71"/>
        <end position="93"/>
    </location>
</feature>
<keyword evidence="1" id="KW-0472">Membrane</keyword>
<reference evidence="2 3" key="1">
    <citation type="journal article" date="2016" name="Nat. Commun.">
        <title>Thousands of microbial genomes shed light on interconnected biogeochemical processes in an aquifer system.</title>
        <authorList>
            <person name="Anantharaman K."/>
            <person name="Brown C.T."/>
            <person name="Hug L.A."/>
            <person name="Sharon I."/>
            <person name="Castelle C.J."/>
            <person name="Probst A.J."/>
            <person name="Thomas B.C."/>
            <person name="Singh A."/>
            <person name="Wilkins M.J."/>
            <person name="Karaoz U."/>
            <person name="Brodie E.L."/>
            <person name="Williams K.H."/>
            <person name="Hubbard S.S."/>
            <person name="Banfield J.F."/>
        </authorList>
    </citation>
    <scope>NUCLEOTIDE SEQUENCE [LARGE SCALE GENOMIC DNA]</scope>
</reference>
<feature type="transmembrane region" description="Helical" evidence="1">
    <location>
        <begin position="30"/>
        <end position="51"/>
    </location>
</feature>